<gene>
    <name evidence="2" type="ORF">Celaphus_00010180</name>
</gene>
<keyword evidence="3" id="KW-1185">Reference proteome</keyword>
<comment type="caution">
    <text evidence="2">The sequence shown here is derived from an EMBL/GenBank/DDBJ whole genome shotgun (WGS) entry which is preliminary data.</text>
</comment>
<evidence type="ECO:0000313" key="2">
    <source>
        <dbReference type="EMBL" id="OWK02607.1"/>
    </source>
</evidence>
<evidence type="ECO:0000313" key="3">
    <source>
        <dbReference type="Proteomes" id="UP000242450"/>
    </source>
</evidence>
<evidence type="ECO:0000256" key="1">
    <source>
        <dbReference type="SAM" id="MobiDB-lite"/>
    </source>
</evidence>
<feature type="region of interest" description="Disordered" evidence="1">
    <location>
        <begin position="50"/>
        <end position="74"/>
    </location>
</feature>
<accession>A0A212C9E1</accession>
<organism evidence="2 3">
    <name type="scientific">Cervus elaphus hippelaphus</name>
    <name type="common">European red deer</name>
    <dbReference type="NCBI Taxonomy" id="46360"/>
    <lineage>
        <taxon>Eukaryota</taxon>
        <taxon>Metazoa</taxon>
        <taxon>Chordata</taxon>
        <taxon>Craniata</taxon>
        <taxon>Vertebrata</taxon>
        <taxon>Euteleostomi</taxon>
        <taxon>Mammalia</taxon>
        <taxon>Eutheria</taxon>
        <taxon>Laurasiatheria</taxon>
        <taxon>Artiodactyla</taxon>
        <taxon>Ruminantia</taxon>
        <taxon>Pecora</taxon>
        <taxon>Cervidae</taxon>
        <taxon>Cervinae</taxon>
        <taxon>Cervus</taxon>
    </lineage>
</organism>
<name>A0A212C9E1_CEREH</name>
<sequence>MERGVFRRERKPRKRWLVGVAFWRRDPGLVEATAEEAPVNRNLVETSTAYGWKRAPSDGPSSSKKPVAKQWPFF</sequence>
<dbReference type="AlphaFoldDB" id="A0A212C9E1"/>
<reference evidence="2 3" key="1">
    <citation type="journal article" date="2018" name="Mol. Genet. Genomics">
        <title>The red deer Cervus elaphus genome CerEla1.0: sequencing, annotating, genes, and chromosomes.</title>
        <authorList>
            <person name="Bana N.A."/>
            <person name="Nyiri A."/>
            <person name="Nagy J."/>
            <person name="Frank K."/>
            <person name="Nagy T."/>
            <person name="Steger V."/>
            <person name="Schiller M."/>
            <person name="Lakatos P."/>
            <person name="Sugar L."/>
            <person name="Horn P."/>
            <person name="Barta E."/>
            <person name="Orosz L."/>
        </authorList>
    </citation>
    <scope>NUCLEOTIDE SEQUENCE [LARGE SCALE GENOMIC DNA]</scope>
    <source>
        <strain evidence="2">Hungarian</strain>
    </source>
</reference>
<proteinExistence type="predicted"/>
<dbReference type="EMBL" id="MKHE01000024">
    <property type="protein sequence ID" value="OWK02607.1"/>
    <property type="molecule type" value="Genomic_DNA"/>
</dbReference>
<protein>
    <submittedName>
        <fullName evidence="2">Uncharacterized protein</fullName>
    </submittedName>
</protein>
<dbReference type="Proteomes" id="UP000242450">
    <property type="component" value="Chromosome 24"/>
</dbReference>